<dbReference type="Proteomes" id="UP000244855">
    <property type="component" value="Unassembled WGS sequence"/>
</dbReference>
<organism evidence="2 3">
    <name type="scientific">Periconia macrospinosa</name>
    <dbReference type="NCBI Taxonomy" id="97972"/>
    <lineage>
        <taxon>Eukaryota</taxon>
        <taxon>Fungi</taxon>
        <taxon>Dikarya</taxon>
        <taxon>Ascomycota</taxon>
        <taxon>Pezizomycotina</taxon>
        <taxon>Dothideomycetes</taxon>
        <taxon>Pleosporomycetidae</taxon>
        <taxon>Pleosporales</taxon>
        <taxon>Massarineae</taxon>
        <taxon>Periconiaceae</taxon>
        <taxon>Periconia</taxon>
    </lineage>
</organism>
<protein>
    <submittedName>
        <fullName evidence="2">Uncharacterized protein</fullName>
    </submittedName>
</protein>
<dbReference type="EMBL" id="KZ805498">
    <property type="protein sequence ID" value="PVH95390.1"/>
    <property type="molecule type" value="Genomic_DNA"/>
</dbReference>
<dbReference type="OrthoDB" id="3771676at2759"/>
<gene>
    <name evidence="2" type="ORF">DM02DRAFT_617931</name>
</gene>
<evidence type="ECO:0000313" key="3">
    <source>
        <dbReference type="Proteomes" id="UP000244855"/>
    </source>
</evidence>
<sequence length="154" mass="16476">MKFNVAALLLAAPALISAAPTPVAADVELIAPVTANENVFSRFAMTCNPPTVTGKELEEQKAALADMSAATARAHTAENKCPRSMETEFNNFKTKAARKKTIKSTCVSAYKDCVKERKAANAACKKAGGTVDQGHQDAVTFCDDKRKAWNLKKA</sequence>
<evidence type="ECO:0000313" key="2">
    <source>
        <dbReference type="EMBL" id="PVH95390.1"/>
    </source>
</evidence>
<evidence type="ECO:0000256" key="1">
    <source>
        <dbReference type="SAM" id="SignalP"/>
    </source>
</evidence>
<keyword evidence="3" id="KW-1185">Reference proteome</keyword>
<name>A0A2V1DBA4_9PLEO</name>
<proteinExistence type="predicted"/>
<keyword evidence="1" id="KW-0732">Signal</keyword>
<feature type="chain" id="PRO_5016140218" evidence="1">
    <location>
        <begin position="19"/>
        <end position="154"/>
    </location>
</feature>
<dbReference type="AlphaFoldDB" id="A0A2V1DBA4"/>
<reference evidence="2 3" key="1">
    <citation type="journal article" date="2018" name="Sci. Rep.">
        <title>Comparative genomics provides insights into the lifestyle and reveals functional heterogeneity of dark septate endophytic fungi.</title>
        <authorList>
            <person name="Knapp D.G."/>
            <person name="Nemeth J.B."/>
            <person name="Barry K."/>
            <person name="Hainaut M."/>
            <person name="Henrissat B."/>
            <person name="Johnson J."/>
            <person name="Kuo A."/>
            <person name="Lim J.H.P."/>
            <person name="Lipzen A."/>
            <person name="Nolan M."/>
            <person name="Ohm R.A."/>
            <person name="Tamas L."/>
            <person name="Grigoriev I.V."/>
            <person name="Spatafora J.W."/>
            <person name="Nagy L.G."/>
            <person name="Kovacs G.M."/>
        </authorList>
    </citation>
    <scope>NUCLEOTIDE SEQUENCE [LARGE SCALE GENOMIC DNA]</scope>
    <source>
        <strain evidence="2 3">DSE2036</strain>
    </source>
</reference>
<accession>A0A2V1DBA4</accession>
<feature type="signal peptide" evidence="1">
    <location>
        <begin position="1"/>
        <end position="18"/>
    </location>
</feature>